<evidence type="ECO:0000256" key="3">
    <source>
        <dbReference type="ARBA" id="ARBA00023239"/>
    </source>
</evidence>
<evidence type="ECO:0000256" key="2">
    <source>
        <dbReference type="ARBA" id="ARBA00022428"/>
    </source>
</evidence>
<comment type="similarity">
    <text evidence="4">Belongs to the MqnA/MqnD family. MqnA subfamily.</text>
</comment>
<evidence type="ECO:0000313" key="6">
    <source>
        <dbReference type="Proteomes" id="UP000184603"/>
    </source>
</evidence>
<organism evidence="5 6">
    <name type="scientific">Desulfopila aestuarii DSM 18488</name>
    <dbReference type="NCBI Taxonomy" id="1121416"/>
    <lineage>
        <taxon>Bacteria</taxon>
        <taxon>Pseudomonadati</taxon>
        <taxon>Thermodesulfobacteriota</taxon>
        <taxon>Desulfobulbia</taxon>
        <taxon>Desulfobulbales</taxon>
        <taxon>Desulfocapsaceae</taxon>
        <taxon>Desulfopila</taxon>
    </lineage>
</organism>
<keyword evidence="3 4" id="KW-0456">Lyase</keyword>
<dbReference type="AlphaFoldDB" id="A0A1M7YDE8"/>
<evidence type="ECO:0000313" key="5">
    <source>
        <dbReference type="EMBL" id="SHO50655.1"/>
    </source>
</evidence>
<dbReference type="EMBL" id="FRFE01000020">
    <property type="protein sequence ID" value="SHO50655.1"/>
    <property type="molecule type" value="Genomic_DNA"/>
</dbReference>
<dbReference type="EC" id="4.2.1.151" evidence="4"/>
<keyword evidence="6" id="KW-1185">Reference proteome</keyword>
<dbReference type="RefSeq" id="WP_234981213.1">
    <property type="nucleotide sequence ID" value="NZ_FRFE01000020.1"/>
</dbReference>
<dbReference type="PANTHER" id="PTHR37690">
    <property type="entry name" value="CHORISMATE DEHYDRATASE"/>
    <property type="match status" value="1"/>
</dbReference>
<dbReference type="InterPro" id="IPR003773">
    <property type="entry name" value="Menaquinone_biosynth"/>
</dbReference>
<comment type="function">
    <text evidence="4">Catalyzes the dehydration of chorismate into 3-[(1-carboxyvinyl)oxy]benzoate, a step in the biosynthesis of menaquinone (MK, vitamin K2).</text>
</comment>
<evidence type="ECO:0000256" key="4">
    <source>
        <dbReference type="HAMAP-Rule" id="MF_00995"/>
    </source>
</evidence>
<dbReference type="CDD" id="cd13634">
    <property type="entry name" value="PBP2_Sco4506"/>
    <property type="match status" value="1"/>
</dbReference>
<keyword evidence="2 4" id="KW-0474">Menaquinone biosynthesis</keyword>
<reference evidence="5 6" key="1">
    <citation type="submission" date="2016-12" db="EMBL/GenBank/DDBJ databases">
        <authorList>
            <person name="Song W.-J."/>
            <person name="Kurnit D.M."/>
        </authorList>
    </citation>
    <scope>NUCLEOTIDE SEQUENCE [LARGE SCALE GENOMIC DNA]</scope>
    <source>
        <strain evidence="5 6">DSM 18488</strain>
    </source>
</reference>
<comment type="catalytic activity">
    <reaction evidence="4">
        <text>chorismate = 3-[(1-carboxyvinyl)-oxy]benzoate + H2O</text>
        <dbReference type="Rhea" id="RHEA:40051"/>
        <dbReference type="ChEBI" id="CHEBI:15377"/>
        <dbReference type="ChEBI" id="CHEBI:29748"/>
        <dbReference type="ChEBI" id="CHEBI:76981"/>
        <dbReference type="EC" id="4.2.1.151"/>
    </reaction>
</comment>
<name>A0A1M7YDE8_9BACT</name>
<dbReference type="InterPro" id="IPR030868">
    <property type="entry name" value="MqnA"/>
</dbReference>
<gene>
    <name evidence="4" type="primary">mqnA</name>
    <name evidence="5" type="ORF">SAMN02745220_03568</name>
</gene>
<dbReference type="GO" id="GO:0009234">
    <property type="term" value="P:menaquinone biosynthetic process"/>
    <property type="evidence" value="ECO:0007669"/>
    <property type="project" value="UniProtKB-UniRule"/>
</dbReference>
<dbReference type="STRING" id="1121416.SAMN02745220_03568"/>
<dbReference type="Pfam" id="PF02621">
    <property type="entry name" value="VitK2_biosynth"/>
    <property type="match status" value="1"/>
</dbReference>
<dbReference type="HAMAP" id="MF_00995">
    <property type="entry name" value="MqnA"/>
    <property type="match status" value="1"/>
</dbReference>
<accession>A0A1M7YDE8</accession>
<dbReference type="GO" id="GO:0016836">
    <property type="term" value="F:hydro-lyase activity"/>
    <property type="evidence" value="ECO:0007669"/>
    <property type="project" value="UniProtKB-UniRule"/>
</dbReference>
<dbReference type="SUPFAM" id="SSF53850">
    <property type="entry name" value="Periplasmic binding protein-like II"/>
    <property type="match status" value="1"/>
</dbReference>
<comment type="pathway">
    <text evidence="1 4">Quinol/quinone metabolism; menaquinone biosynthesis.</text>
</comment>
<protein>
    <recommendedName>
        <fullName evidence="4">Chorismate dehydratase</fullName>
        <ecNumber evidence="4">4.2.1.151</ecNumber>
    </recommendedName>
    <alternativeName>
        <fullName evidence="4">Menaquinone biosynthetic enzyme MqnA</fullName>
    </alternativeName>
</protein>
<proteinExistence type="inferred from homology"/>
<dbReference type="UniPathway" id="UPA00079"/>
<dbReference type="PANTHER" id="PTHR37690:SF1">
    <property type="entry name" value="CHORISMATE DEHYDRATASE"/>
    <property type="match status" value="1"/>
</dbReference>
<sequence length="305" mass="34034">MRVNGVASAEKKLAMSVLEPQEVAGPQIEIMARIGMVNYINTAPIYEPWKRRGIDFGWQVEEAPPATLNKKLAAGELDLGFVSCIEYGLHPWLYRILPDLSISANGPVGSVFLFSKIPIKELDGQLVLLSSQSDTSVLLTKVVLEEFFGVKPRYVKGEVAGEYRVECAALLAIGDDALRLVEEGAFDYQLDLGETWKEHTGLPFVFAVCAVREDFCAAQPVMLGSIHRRFIECREEGRSRLKDICMIAAPRIPMEVADCFAYLKGIEYDLADEKRVALERFFGYLIQRGEIDPGALPLKMHSFVK</sequence>
<dbReference type="Gene3D" id="3.40.190.10">
    <property type="entry name" value="Periplasmic binding protein-like II"/>
    <property type="match status" value="2"/>
</dbReference>
<dbReference type="Proteomes" id="UP000184603">
    <property type="component" value="Unassembled WGS sequence"/>
</dbReference>
<evidence type="ECO:0000256" key="1">
    <source>
        <dbReference type="ARBA" id="ARBA00004863"/>
    </source>
</evidence>